<feature type="transmembrane region" description="Helical" evidence="7">
    <location>
        <begin position="104"/>
        <end position="124"/>
    </location>
</feature>
<dbReference type="PANTHER" id="PTHR42709:SF6">
    <property type="entry name" value="UNDECAPRENYL PHOSPHATE TRANSPORTER A"/>
    <property type="match status" value="1"/>
</dbReference>
<comment type="subcellular location">
    <subcellularLocation>
        <location evidence="1">Cell membrane</location>
        <topology evidence="1">Multi-pass membrane protein</topology>
    </subcellularLocation>
</comment>
<reference evidence="9 10" key="1">
    <citation type="submission" date="2016-10" db="EMBL/GenBank/DDBJ databases">
        <authorList>
            <person name="de Groot N.N."/>
        </authorList>
    </citation>
    <scope>NUCLEOTIDE SEQUENCE [LARGE SCALE GENOMIC DNA]</scope>
    <source>
        <strain evidence="9 10">CGMCC 4.5727</strain>
    </source>
</reference>
<evidence type="ECO:0000256" key="6">
    <source>
        <dbReference type="ARBA" id="ARBA00023136"/>
    </source>
</evidence>
<dbReference type="GO" id="GO:0005886">
    <property type="term" value="C:plasma membrane"/>
    <property type="evidence" value="ECO:0007669"/>
    <property type="project" value="UniProtKB-SubCell"/>
</dbReference>
<dbReference type="InterPro" id="IPR051311">
    <property type="entry name" value="DedA_domain"/>
</dbReference>
<feature type="transmembrane region" description="Helical" evidence="7">
    <location>
        <begin position="136"/>
        <end position="162"/>
    </location>
</feature>
<dbReference type="AlphaFoldDB" id="A0A1G9A922"/>
<dbReference type="InterPro" id="IPR032816">
    <property type="entry name" value="VTT_dom"/>
</dbReference>
<keyword evidence="6 7" id="KW-0472">Membrane</keyword>
<comment type="similarity">
    <text evidence="2">Belongs to the DedA family.</text>
</comment>
<evidence type="ECO:0000256" key="5">
    <source>
        <dbReference type="ARBA" id="ARBA00022989"/>
    </source>
</evidence>
<accession>A0A1G9A922</accession>
<keyword evidence="10" id="KW-1185">Reference proteome</keyword>
<evidence type="ECO:0000313" key="9">
    <source>
        <dbReference type="EMBL" id="SDK23334.1"/>
    </source>
</evidence>
<dbReference type="PANTHER" id="PTHR42709">
    <property type="entry name" value="ALKALINE PHOSPHATASE LIKE PROTEIN"/>
    <property type="match status" value="1"/>
</dbReference>
<keyword evidence="4 7" id="KW-0812">Transmembrane</keyword>
<evidence type="ECO:0000313" key="10">
    <source>
        <dbReference type="Proteomes" id="UP000199155"/>
    </source>
</evidence>
<feature type="domain" description="VTT" evidence="8">
    <location>
        <begin position="31"/>
        <end position="158"/>
    </location>
</feature>
<feature type="transmembrane region" description="Helical" evidence="7">
    <location>
        <begin position="168"/>
        <end position="191"/>
    </location>
</feature>
<feature type="transmembrane region" description="Helical" evidence="7">
    <location>
        <begin position="52"/>
        <end position="72"/>
    </location>
</feature>
<sequence length="215" mass="22413">MQEWLASVPASAVYLLVAGVLLVESVGVPLPGGLILVTAALLGSRYGEIDPWLLAASAALGAACGAFCGLALGRRAGRPLLERLGRRFPRRLGPARLAAAERSFGAWGPWAVLFGRFVALLRIFTGPVAGTLRMPLWQFAPANTFGAALWAGVTTGVVHHLGLAASRWLTRFSALVLAGAVLLTVTAVWFLRRRARRGPAPGPAAPDPGAAPAPD</sequence>
<proteinExistence type="inferred from homology"/>
<gene>
    <name evidence="9" type="ORF">SAMN05421806_105412</name>
</gene>
<protein>
    <submittedName>
        <fullName evidence="9">Membrane protein DedA, SNARE-associated domain</fullName>
    </submittedName>
</protein>
<dbReference type="STRING" id="417292.SAMN05421806_105412"/>
<evidence type="ECO:0000256" key="1">
    <source>
        <dbReference type="ARBA" id="ARBA00004651"/>
    </source>
</evidence>
<evidence type="ECO:0000256" key="7">
    <source>
        <dbReference type="SAM" id="Phobius"/>
    </source>
</evidence>
<dbReference type="OrthoDB" id="9813426at2"/>
<evidence type="ECO:0000256" key="3">
    <source>
        <dbReference type="ARBA" id="ARBA00022475"/>
    </source>
</evidence>
<dbReference type="Proteomes" id="UP000199155">
    <property type="component" value="Unassembled WGS sequence"/>
</dbReference>
<feature type="transmembrane region" description="Helical" evidence="7">
    <location>
        <begin position="12"/>
        <end position="40"/>
    </location>
</feature>
<keyword evidence="5 7" id="KW-1133">Transmembrane helix</keyword>
<name>A0A1G9A922_9ACTN</name>
<keyword evidence="3" id="KW-1003">Cell membrane</keyword>
<evidence type="ECO:0000256" key="4">
    <source>
        <dbReference type="ARBA" id="ARBA00022692"/>
    </source>
</evidence>
<dbReference type="Pfam" id="PF09335">
    <property type="entry name" value="VTT_dom"/>
    <property type="match status" value="1"/>
</dbReference>
<evidence type="ECO:0000256" key="2">
    <source>
        <dbReference type="ARBA" id="ARBA00010792"/>
    </source>
</evidence>
<dbReference type="RefSeq" id="WP_093610758.1">
    <property type="nucleotide sequence ID" value="NZ_FNFF01000005.1"/>
</dbReference>
<dbReference type="EMBL" id="FNFF01000005">
    <property type="protein sequence ID" value="SDK23334.1"/>
    <property type="molecule type" value="Genomic_DNA"/>
</dbReference>
<organism evidence="9 10">
    <name type="scientific">Streptomyces indicus</name>
    <dbReference type="NCBI Taxonomy" id="417292"/>
    <lineage>
        <taxon>Bacteria</taxon>
        <taxon>Bacillati</taxon>
        <taxon>Actinomycetota</taxon>
        <taxon>Actinomycetes</taxon>
        <taxon>Kitasatosporales</taxon>
        <taxon>Streptomycetaceae</taxon>
        <taxon>Streptomyces</taxon>
    </lineage>
</organism>
<evidence type="ECO:0000259" key="8">
    <source>
        <dbReference type="Pfam" id="PF09335"/>
    </source>
</evidence>